<accession>A0A510UQV4</accession>
<dbReference type="PROSITE" id="PS50937">
    <property type="entry name" value="HTH_MERR_2"/>
    <property type="match status" value="1"/>
</dbReference>
<keyword evidence="2" id="KW-0808">Transferase</keyword>
<dbReference type="InterPro" id="IPR041698">
    <property type="entry name" value="Methyltransf_25"/>
</dbReference>
<dbReference type="Pfam" id="PF13411">
    <property type="entry name" value="MerR_1"/>
    <property type="match status" value="1"/>
</dbReference>
<dbReference type="InterPro" id="IPR000551">
    <property type="entry name" value="MerR-type_HTH_dom"/>
</dbReference>
<dbReference type="SUPFAM" id="SSF53335">
    <property type="entry name" value="S-adenosyl-L-methionine-dependent methyltransferases"/>
    <property type="match status" value="1"/>
</dbReference>
<dbReference type="RefSeq" id="WP_146866149.1">
    <property type="nucleotide sequence ID" value="NZ_BJTZ01000033.1"/>
</dbReference>
<dbReference type="SMART" id="SM00422">
    <property type="entry name" value="HTH_MERR"/>
    <property type="match status" value="1"/>
</dbReference>
<evidence type="ECO:0000313" key="2">
    <source>
        <dbReference type="EMBL" id="GEK15580.1"/>
    </source>
</evidence>
<dbReference type="InterPro" id="IPR047057">
    <property type="entry name" value="MerR_fam"/>
</dbReference>
<dbReference type="GO" id="GO:0008168">
    <property type="term" value="F:methyltransferase activity"/>
    <property type="evidence" value="ECO:0007669"/>
    <property type="project" value="UniProtKB-KW"/>
</dbReference>
<dbReference type="InterPro" id="IPR009061">
    <property type="entry name" value="DNA-bd_dom_put_sf"/>
</dbReference>
<dbReference type="PANTHER" id="PTHR30204:SF97">
    <property type="entry name" value="MERR FAMILY REGULATORY PROTEIN"/>
    <property type="match status" value="1"/>
</dbReference>
<dbReference type="AlphaFoldDB" id="A0A510UQV4"/>
<name>A0A510UQV4_ALIFS</name>
<dbReference type="InterPro" id="IPR029063">
    <property type="entry name" value="SAM-dependent_MTases_sf"/>
</dbReference>
<dbReference type="CDD" id="cd02440">
    <property type="entry name" value="AdoMet_MTases"/>
    <property type="match status" value="1"/>
</dbReference>
<dbReference type="GO" id="GO:0003700">
    <property type="term" value="F:DNA-binding transcription factor activity"/>
    <property type="evidence" value="ECO:0007669"/>
    <property type="project" value="InterPro"/>
</dbReference>
<dbReference type="SUPFAM" id="SSF46955">
    <property type="entry name" value="Putative DNA-binding domain"/>
    <property type="match status" value="1"/>
</dbReference>
<dbReference type="Pfam" id="PF13649">
    <property type="entry name" value="Methyltransf_25"/>
    <property type="match status" value="1"/>
</dbReference>
<dbReference type="GO" id="GO:0032259">
    <property type="term" value="P:methylation"/>
    <property type="evidence" value="ECO:0007669"/>
    <property type="project" value="UniProtKB-KW"/>
</dbReference>
<comment type="caution">
    <text evidence="2">The sequence shown here is derived from an EMBL/GenBank/DDBJ whole genome shotgun (WGS) entry which is preliminary data.</text>
</comment>
<evidence type="ECO:0000313" key="3">
    <source>
        <dbReference type="Proteomes" id="UP000321787"/>
    </source>
</evidence>
<proteinExistence type="predicted"/>
<dbReference type="CDD" id="cd04789">
    <property type="entry name" value="HTH_Cfa"/>
    <property type="match status" value="1"/>
</dbReference>
<dbReference type="Proteomes" id="UP000321787">
    <property type="component" value="Unassembled WGS sequence"/>
</dbReference>
<dbReference type="PANTHER" id="PTHR30204">
    <property type="entry name" value="REDOX-CYCLING DRUG-SENSING TRANSCRIPTIONAL ACTIVATOR SOXR"/>
    <property type="match status" value="1"/>
</dbReference>
<organism evidence="2 3">
    <name type="scientific">Aliivibrio fischeri</name>
    <name type="common">Vibrio fischeri</name>
    <dbReference type="NCBI Taxonomy" id="668"/>
    <lineage>
        <taxon>Bacteria</taxon>
        <taxon>Pseudomonadati</taxon>
        <taxon>Pseudomonadota</taxon>
        <taxon>Gammaproteobacteria</taxon>
        <taxon>Vibrionales</taxon>
        <taxon>Vibrionaceae</taxon>
        <taxon>Aliivibrio</taxon>
    </lineage>
</organism>
<gene>
    <name evidence="2" type="ORF">AFI02nite_36160</name>
</gene>
<evidence type="ECO:0000256" key="1">
    <source>
        <dbReference type="ARBA" id="ARBA00023125"/>
    </source>
</evidence>
<dbReference type="Gene3D" id="3.40.50.150">
    <property type="entry name" value="Vaccinia Virus protein VP39"/>
    <property type="match status" value="1"/>
</dbReference>
<dbReference type="Gene3D" id="1.10.1660.10">
    <property type="match status" value="1"/>
</dbReference>
<dbReference type="EMBL" id="BJTZ01000033">
    <property type="protein sequence ID" value="GEK15580.1"/>
    <property type="molecule type" value="Genomic_DNA"/>
</dbReference>
<reference evidence="2 3" key="1">
    <citation type="submission" date="2019-07" db="EMBL/GenBank/DDBJ databases">
        <title>Whole genome shotgun sequence of Aliivibrio fischeri NBRC 101058.</title>
        <authorList>
            <person name="Hosoyama A."/>
            <person name="Uohara A."/>
            <person name="Ohji S."/>
            <person name="Ichikawa N."/>
        </authorList>
    </citation>
    <scope>NUCLEOTIDE SEQUENCE [LARGE SCALE GENOMIC DNA]</scope>
    <source>
        <strain evidence="2 3">NBRC 101058</strain>
    </source>
</reference>
<dbReference type="GO" id="GO:0003677">
    <property type="term" value="F:DNA binding"/>
    <property type="evidence" value="ECO:0007669"/>
    <property type="project" value="UniProtKB-KW"/>
</dbReference>
<keyword evidence="1" id="KW-0238">DNA-binding</keyword>
<keyword evidence="2" id="KW-0489">Methyltransferase</keyword>
<sequence>MYRISQLAELVGLSRTTLLYYEKLGLIKGERLNNGYRQYSEKDAQRLVLLQNLQAGGLTLKECQACLDAKVNREVLVERLEQLDQEIEQKQNSRQLLAALLGESSLTNWHESLDQLAPEAHIEWLMKQGFDEKQAMRLKWLSKDMNEHERYMQDFDLIFKELERWGPGSENDTLKALQKVPNKPMTLLEIGCGQGIATELFAQQTDAMITAVDNEEFALKHLMEKMQQNGLEDKITTVCADMAKMPFDTKSFDLIWSEGSAYIMGVQNALKAWKPLLSEDGVLVVSDLVWSTDKPSESALSFWKKEYPDMVSVSDRIKHAQQAGYEVIEHFSLSDAAWEAYYHPLIERLDTLKDKLIDSPVLMDFENEITAFKQRANEFDYEIFILRSR</sequence>
<protein>
    <submittedName>
        <fullName evidence="2">Methyltransferase</fullName>
    </submittedName>
</protein>